<dbReference type="CDD" id="cd02440">
    <property type="entry name" value="AdoMet_MTases"/>
    <property type="match status" value="1"/>
</dbReference>
<reference evidence="6 7" key="1">
    <citation type="journal article" date="2005" name="Genome Res.">
        <title>Living with two extremes: conclusions from the genome sequence of Natronomonas pharaonis.</title>
        <authorList>
            <person name="Falb M."/>
            <person name="Pfeiffer F."/>
            <person name="Palm P."/>
            <person name="Rodewald K."/>
            <person name="Hickmann V."/>
            <person name="Tittor J."/>
            <person name="Oesterhelt D."/>
        </authorList>
    </citation>
    <scope>NUCLEOTIDE SEQUENCE [LARGE SCALE GENOMIC DNA]</scope>
    <source>
        <strain evidence="7">ATCC 35678 / DSM 2160 / CIP 103997 / JCM 8858 / NBRC 14720 / NCIMB 2260 / Gabara</strain>
    </source>
</reference>
<dbReference type="EMBL" id="CR936257">
    <property type="protein sequence ID" value="CAI49928.1"/>
    <property type="molecule type" value="Genomic_DNA"/>
</dbReference>
<protein>
    <submittedName>
        <fullName evidence="6">Probable S-adenosylmethionine-dependent methyltransferase PrmC</fullName>
        <ecNumber evidence="6">2.1.1.-</ecNumber>
    </submittedName>
</protein>
<dbReference type="GO" id="GO:0008276">
    <property type="term" value="F:protein methyltransferase activity"/>
    <property type="evidence" value="ECO:0007669"/>
    <property type="project" value="TreeGrafter"/>
</dbReference>
<dbReference type="KEGG" id="nph:NP_3674A"/>
<dbReference type="GeneID" id="3702809"/>
<dbReference type="GO" id="GO:0032259">
    <property type="term" value="P:methylation"/>
    <property type="evidence" value="ECO:0007669"/>
    <property type="project" value="UniProtKB-KW"/>
</dbReference>
<dbReference type="RefSeq" id="WP_011323546.1">
    <property type="nucleotide sequence ID" value="NC_007426.1"/>
</dbReference>
<evidence type="ECO:0000256" key="2">
    <source>
        <dbReference type="ARBA" id="ARBA00022603"/>
    </source>
</evidence>
<evidence type="ECO:0000259" key="5">
    <source>
        <dbReference type="Pfam" id="PF13649"/>
    </source>
</evidence>
<dbReference type="InterPro" id="IPR041698">
    <property type="entry name" value="Methyltransf_25"/>
</dbReference>
<comment type="similarity">
    <text evidence="1">Belongs to the eukaryotic/archaeal PrmC-related family.</text>
</comment>
<feature type="domain" description="Methyltransferase" evidence="5">
    <location>
        <begin position="36"/>
        <end position="99"/>
    </location>
</feature>
<proteinExistence type="inferred from homology"/>
<dbReference type="Gene3D" id="3.40.50.150">
    <property type="entry name" value="Vaccinia Virus protein VP39"/>
    <property type="match status" value="1"/>
</dbReference>
<dbReference type="GO" id="GO:0008757">
    <property type="term" value="F:S-adenosylmethionine-dependent methyltransferase activity"/>
    <property type="evidence" value="ECO:0007669"/>
    <property type="project" value="TreeGrafter"/>
</dbReference>
<dbReference type="InterPro" id="IPR002052">
    <property type="entry name" value="DNA_methylase_N6_adenine_CS"/>
</dbReference>
<keyword evidence="7" id="KW-1185">Reference proteome</keyword>
<dbReference type="GO" id="GO:0035657">
    <property type="term" value="C:eRF1 methyltransferase complex"/>
    <property type="evidence" value="ECO:0007669"/>
    <property type="project" value="TreeGrafter"/>
</dbReference>
<organism evidence="6 7">
    <name type="scientific">Natronomonas pharaonis (strain ATCC 35678 / DSM 2160 / CIP 103997 / JCM 8858 / NBRC 14720 / NCIMB 2260 / Gabara)</name>
    <name type="common">Halobacterium pharaonis</name>
    <dbReference type="NCBI Taxonomy" id="348780"/>
    <lineage>
        <taxon>Archaea</taxon>
        <taxon>Methanobacteriati</taxon>
        <taxon>Methanobacteriota</taxon>
        <taxon>Stenosarchaea group</taxon>
        <taxon>Halobacteria</taxon>
        <taxon>Halobacteriales</taxon>
        <taxon>Natronomonadaceae</taxon>
        <taxon>Natronomonas</taxon>
    </lineage>
</organism>
<dbReference type="SUPFAM" id="SSF53335">
    <property type="entry name" value="S-adenosyl-L-methionine-dependent methyltransferases"/>
    <property type="match status" value="1"/>
</dbReference>
<dbReference type="Pfam" id="PF13649">
    <property type="entry name" value="Methyltransf_25"/>
    <property type="match status" value="1"/>
</dbReference>
<dbReference type="NCBIfam" id="NF011527">
    <property type="entry name" value="PRK14968.1-1"/>
    <property type="match status" value="1"/>
</dbReference>
<dbReference type="Proteomes" id="UP000002698">
    <property type="component" value="Chromosome"/>
</dbReference>
<dbReference type="EnsemblBacteria" id="CAI49928">
    <property type="protein sequence ID" value="CAI49928"/>
    <property type="gene ID" value="NP_3674A"/>
</dbReference>
<sequence>MTLEDRREMPTVYEPAEDSRLLADTAVERVDGGVALEVGVGFGYVAAQVASATETRVVGCDINPEACVRAREAGIETVRSNLTDPFAADSFDVVLFNPPYLPTPPEEEWDDPLEHALSGGEDGRRVIRPFLDDLGRVLRPAGRCLLLVSSLTDIDAVVKLAADAGFESREVAEESFPFERLVVLEITHANS</sequence>
<dbReference type="AlphaFoldDB" id="A0A1U7EXL9"/>
<dbReference type="eggNOG" id="arCOG00109">
    <property type="taxonomic scope" value="Archaea"/>
</dbReference>
<evidence type="ECO:0000313" key="7">
    <source>
        <dbReference type="Proteomes" id="UP000002698"/>
    </source>
</evidence>
<dbReference type="STRING" id="348780.NP_3674A"/>
<dbReference type="GO" id="GO:0003676">
    <property type="term" value="F:nucleic acid binding"/>
    <property type="evidence" value="ECO:0007669"/>
    <property type="project" value="InterPro"/>
</dbReference>
<keyword evidence="2 6" id="KW-0489">Methyltransferase</keyword>
<accession>A0A1U7EXL9</accession>
<dbReference type="PROSITE" id="PS00092">
    <property type="entry name" value="N6_MTASE"/>
    <property type="match status" value="1"/>
</dbReference>
<keyword evidence="3 6" id="KW-0808">Transferase</keyword>
<dbReference type="PANTHER" id="PTHR45875">
    <property type="entry name" value="METHYLTRANSFERASE N6AMT1"/>
    <property type="match status" value="1"/>
</dbReference>
<dbReference type="PANTHER" id="PTHR45875:SF1">
    <property type="entry name" value="METHYLTRANSFERASE N6AMT1"/>
    <property type="match status" value="1"/>
</dbReference>
<dbReference type="HOGENOM" id="CLU_018398_6_2_2"/>
<keyword evidence="4" id="KW-0949">S-adenosyl-L-methionine</keyword>
<evidence type="ECO:0000313" key="6">
    <source>
        <dbReference type="EMBL" id="CAI49928.1"/>
    </source>
</evidence>
<dbReference type="InterPro" id="IPR029063">
    <property type="entry name" value="SAM-dependent_MTases_sf"/>
</dbReference>
<evidence type="ECO:0000256" key="3">
    <source>
        <dbReference type="ARBA" id="ARBA00022679"/>
    </source>
</evidence>
<dbReference type="EC" id="2.1.1.-" evidence="6"/>
<evidence type="ECO:0000256" key="4">
    <source>
        <dbReference type="ARBA" id="ARBA00022691"/>
    </source>
</evidence>
<name>A0A1U7EXL9_NATPD</name>
<evidence type="ECO:0000256" key="1">
    <source>
        <dbReference type="ARBA" id="ARBA00006149"/>
    </source>
</evidence>
<gene>
    <name evidence="6" type="primary">prmC</name>
    <name evidence="6" type="ordered locus">NP_3674A</name>
</gene>
<dbReference type="InterPro" id="IPR052190">
    <property type="entry name" value="Euk-Arch_PrmC-MTase"/>
</dbReference>
<dbReference type="InterPro" id="IPR004557">
    <property type="entry name" value="PrmC-related"/>
</dbReference>
<dbReference type="NCBIfam" id="TIGR00537">
    <property type="entry name" value="hemK_rel_arch"/>
    <property type="match status" value="1"/>
</dbReference>